<gene>
    <name evidence="17" type="ORF">E1B28_006493</name>
</gene>
<dbReference type="PROSITE" id="PS50972">
    <property type="entry name" value="PTERIN_BINDING"/>
    <property type="match status" value="1"/>
</dbReference>
<evidence type="ECO:0000256" key="11">
    <source>
        <dbReference type="ARBA" id="ARBA00022777"/>
    </source>
</evidence>
<dbReference type="InterPro" id="IPR011005">
    <property type="entry name" value="Dihydropteroate_synth-like_sf"/>
</dbReference>
<dbReference type="InterPro" id="IPR043133">
    <property type="entry name" value="GTP-CH-I_C/QueF"/>
</dbReference>
<evidence type="ECO:0000256" key="10">
    <source>
        <dbReference type="ARBA" id="ARBA00022741"/>
    </source>
</evidence>
<dbReference type="PROSITE" id="PS00792">
    <property type="entry name" value="DHPS_1"/>
    <property type="match status" value="1"/>
</dbReference>
<evidence type="ECO:0000256" key="5">
    <source>
        <dbReference type="ARBA" id="ARBA00005051"/>
    </source>
</evidence>
<dbReference type="Gene3D" id="3.20.20.20">
    <property type="entry name" value="Dihydropteroate synthase-like"/>
    <property type="match status" value="1"/>
</dbReference>
<evidence type="ECO:0000256" key="2">
    <source>
        <dbReference type="ARBA" id="ARBA00000198"/>
    </source>
</evidence>
<dbReference type="SMART" id="SM00905">
    <property type="entry name" value="FolB"/>
    <property type="match status" value="1"/>
</dbReference>
<dbReference type="KEGG" id="more:E1B28_006493"/>
<dbReference type="Pfam" id="PF02152">
    <property type="entry name" value="FolB"/>
    <property type="match status" value="1"/>
</dbReference>
<evidence type="ECO:0000256" key="14">
    <source>
        <dbReference type="ARBA" id="ARBA00022909"/>
    </source>
</evidence>
<evidence type="ECO:0000313" key="18">
    <source>
        <dbReference type="Proteomes" id="UP001049176"/>
    </source>
</evidence>
<dbReference type="PANTHER" id="PTHR20941">
    <property type="entry name" value="FOLATE SYNTHESIS PROTEINS"/>
    <property type="match status" value="1"/>
</dbReference>
<dbReference type="CDD" id="cd00739">
    <property type="entry name" value="DHPS"/>
    <property type="match status" value="1"/>
</dbReference>
<keyword evidence="18" id="KW-1185">Reference proteome</keyword>
<keyword evidence="13" id="KW-0460">Magnesium</keyword>
<dbReference type="RefSeq" id="XP_043012263.1">
    <property type="nucleotide sequence ID" value="XM_043151170.1"/>
</dbReference>
<dbReference type="Proteomes" id="UP001049176">
    <property type="component" value="Chromosome 3"/>
</dbReference>
<dbReference type="AlphaFoldDB" id="A0A9P7UVM2"/>
<evidence type="ECO:0000256" key="4">
    <source>
        <dbReference type="ARBA" id="ARBA00004763"/>
    </source>
</evidence>
<keyword evidence="10" id="KW-0547">Nucleotide-binding</keyword>
<dbReference type="InterPro" id="IPR000489">
    <property type="entry name" value="Pterin-binding_dom"/>
</dbReference>
<dbReference type="Gene3D" id="3.30.70.560">
    <property type="entry name" value="7,8-Dihydro-6-hydroxymethylpterin-pyrophosphokinase HPPK"/>
    <property type="match status" value="1"/>
</dbReference>
<dbReference type="InterPro" id="IPR045031">
    <property type="entry name" value="DHP_synth-like"/>
</dbReference>
<dbReference type="GO" id="GO:0046654">
    <property type="term" value="P:tetrahydrofolate biosynthetic process"/>
    <property type="evidence" value="ECO:0007669"/>
    <property type="project" value="TreeGrafter"/>
</dbReference>
<dbReference type="GO" id="GO:0016301">
    <property type="term" value="F:kinase activity"/>
    <property type="evidence" value="ECO:0007669"/>
    <property type="project" value="UniProtKB-KW"/>
</dbReference>
<dbReference type="GO" id="GO:0005524">
    <property type="term" value="F:ATP binding"/>
    <property type="evidence" value="ECO:0007669"/>
    <property type="project" value="UniProtKB-KW"/>
</dbReference>
<dbReference type="Pfam" id="PF00809">
    <property type="entry name" value="Pterin_bind"/>
    <property type="match status" value="1"/>
</dbReference>
<comment type="catalytic activity">
    <reaction evidence="1">
        <text>(7,8-dihydropterin-6-yl)methyl diphosphate + 4-aminobenzoate = 7,8-dihydropteroate + diphosphate</text>
        <dbReference type="Rhea" id="RHEA:19949"/>
        <dbReference type="ChEBI" id="CHEBI:17836"/>
        <dbReference type="ChEBI" id="CHEBI:17839"/>
        <dbReference type="ChEBI" id="CHEBI:33019"/>
        <dbReference type="ChEBI" id="CHEBI:72950"/>
        <dbReference type="EC" id="2.5.1.15"/>
    </reaction>
</comment>
<comment type="similarity">
    <text evidence="6">In the N-terminal section; belongs to the DHNA family.</text>
</comment>
<evidence type="ECO:0000256" key="12">
    <source>
        <dbReference type="ARBA" id="ARBA00022840"/>
    </source>
</evidence>
<keyword evidence="8" id="KW-0808">Transferase</keyword>
<keyword evidence="14" id="KW-0289">Folate biosynthesis</keyword>
<evidence type="ECO:0000256" key="9">
    <source>
        <dbReference type="ARBA" id="ARBA00022723"/>
    </source>
</evidence>
<comment type="pathway">
    <text evidence="4">Cofactor biosynthesis; tetrahydrofolate biosynthesis; 7,8-dihydrofolate from 2-amino-4-hydroxy-6-hydroxymethyl-7,8-dihydropteridine diphosphate and 4-aminobenzoate: step 1/2.</text>
</comment>
<evidence type="ECO:0000256" key="1">
    <source>
        <dbReference type="ARBA" id="ARBA00000012"/>
    </source>
</evidence>
<keyword evidence="11" id="KW-0418">Kinase</keyword>
<protein>
    <recommendedName>
        <fullName evidence="16">Pterin-binding domain-containing protein</fullName>
    </recommendedName>
</protein>
<comment type="cofactor">
    <cofactor evidence="3">
        <name>Mg(2+)</name>
        <dbReference type="ChEBI" id="CHEBI:18420"/>
    </cofactor>
</comment>
<dbReference type="InterPro" id="IPR006390">
    <property type="entry name" value="DHP_synth_dom"/>
</dbReference>
<dbReference type="SUPFAM" id="SSF51717">
    <property type="entry name" value="Dihydropteroate synthetase-like"/>
    <property type="match status" value="1"/>
</dbReference>
<proteinExistence type="inferred from homology"/>
<dbReference type="PROSITE" id="PS00793">
    <property type="entry name" value="DHPS_2"/>
    <property type="match status" value="1"/>
</dbReference>
<dbReference type="GO" id="GO:0046872">
    <property type="term" value="F:metal ion binding"/>
    <property type="evidence" value="ECO:0007669"/>
    <property type="project" value="UniProtKB-KW"/>
</dbReference>
<name>A0A9P7UVM2_9AGAR</name>
<keyword evidence="9" id="KW-0479">Metal-binding</keyword>
<evidence type="ECO:0000256" key="3">
    <source>
        <dbReference type="ARBA" id="ARBA00001946"/>
    </source>
</evidence>
<evidence type="ECO:0000256" key="6">
    <source>
        <dbReference type="ARBA" id="ARBA00009640"/>
    </source>
</evidence>
<accession>A0A9P7UVM2</accession>
<evidence type="ECO:0000313" key="17">
    <source>
        <dbReference type="EMBL" id="KAG7095793.1"/>
    </source>
</evidence>
<comment type="pathway">
    <text evidence="5">Cofactor biosynthesis; tetrahydrofolate biosynthesis; 2-amino-4-hydroxy-6-hydroxymethyl-7,8-dihydropteridine diphosphate from 7,8-dihydroneopterin triphosphate: step 4/4.</text>
</comment>
<dbReference type="OrthoDB" id="615426at2759"/>
<dbReference type="NCBIfam" id="TIGR01496">
    <property type="entry name" value="DHPS"/>
    <property type="match status" value="1"/>
</dbReference>
<evidence type="ECO:0000256" key="8">
    <source>
        <dbReference type="ARBA" id="ARBA00022679"/>
    </source>
</evidence>
<dbReference type="NCBIfam" id="TIGR01498">
    <property type="entry name" value="folK"/>
    <property type="match status" value="1"/>
</dbReference>
<sequence>MFGSTDLIRVNDLLLTVLLSSGSRWPPKGARPTAQPVLMSLAIPHDIRNTAETDDLSQSVNYSTLASTLRLTLNSSASTLEPVFSSLESLAFRAFELLLDASSPSAPKLEGVYLKVVQIKPPLHCKTAGIESRAVTNGAHWHTLNVRHFIEDLECHTIVGVNSVERVEKQLVRINVSVEQGASFSLDRDTIDYRDLTRTVYNNVEKTSYLTLEALASRIALDVLRVLSSVVDRKGTKVVVKAAKPDALVFAGSSEVEVARTFDDYPNEIEGKTSDIPEVNVNLDHHVVSIAIGSNLGDSFQNIEFALRLLEAPSQVLTGEETPHENAFVNVVDTSFLYESAPMYVTDQPPFINGACIIETNLQPLALLRLIKGIEKLVGRVPSVRNGPRAIDLDLLFFNAAIYDTRAHDERKSLDNLCGHLVVPHPRIVEREFVLRPLNDMIPDFIHPVLQRSVSTLLRELTFSSVSAPMKRIIPIPRLLEFNTTIGCNAPPTLTHWSYPVPGTPNLAYSSGSINTYLMAILNVTPDSFSDGSQNNAISTALSYVQNAFDSGSDIIDIGGYSTRPGAEFVSVEEEINRVVPVVEAIRRLPKPVGNVPISVDTFRPEVARAAIKAGANCINDVYAFTGPDYHSSNLIGDETSREYMREMKKIAREYAIPVILMHSRGDAGKNKNYDEYQYSADKPVLEAIRVELGAKVDAIVKGKGGVRRWLVVVDPGVGFSKSVEDNLETLRHASRVTIDARTDVGENRKRNPLVGYPQLIGPSRKSFLGHILSTKTGNLPEPNKRVWATSAAVSCAVQQRALVVRVHDPREARDVISISDALWK</sequence>
<dbReference type="GO" id="GO:0003848">
    <property type="term" value="F:2-amino-4-hydroxy-6-hydroxymethyldihydropteridine diphosphokinase activity"/>
    <property type="evidence" value="ECO:0007669"/>
    <property type="project" value="UniProtKB-EC"/>
</dbReference>
<dbReference type="SUPFAM" id="SSF55620">
    <property type="entry name" value="Tetrahydrobiopterin biosynthesis enzymes-like"/>
    <property type="match status" value="2"/>
</dbReference>
<keyword evidence="12" id="KW-0067">ATP-binding</keyword>
<organism evidence="17 18">
    <name type="scientific">Marasmius oreades</name>
    <name type="common">fairy-ring Marasmius</name>
    <dbReference type="NCBI Taxonomy" id="181124"/>
    <lineage>
        <taxon>Eukaryota</taxon>
        <taxon>Fungi</taxon>
        <taxon>Dikarya</taxon>
        <taxon>Basidiomycota</taxon>
        <taxon>Agaricomycotina</taxon>
        <taxon>Agaricomycetes</taxon>
        <taxon>Agaricomycetidae</taxon>
        <taxon>Agaricales</taxon>
        <taxon>Marasmiineae</taxon>
        <taxon>Marasmiaceae</taxon>
        <taxon>Marasmius</taxon>
    </lineage>
</organism>
<dbReference type="InterPro" id="IPR000550">
    <property type="entry name" value="Hppk"/>
</dbReference>
<dbReference type="Pfam" id="PF01288">
    <property type="entry name" value="HPPK"/>
    <property type="match status" value="1"/>
</dbReference>
<reference evidence="17" key="1">
    <citation type="journal article" date="2021" name="Genome Biol. Evol.">
        <title>The assembled and annotated genome of the fairy-ring fungus Marasmius oreades.</title>
        <authorList>
            <person name="Hiltunen M."/>
            <person name="Ament-Velasquez S.L."/>
            <person name="Johannesson H."/>
        </authorList>
    </citation>
    <scope>NUCLEOTIDE SEQUENCE</scope>
    <source>
        <strain evidence="17">03SP1</strain>
    </source>
</reference>
<dbReference type="PROSITE" id="PS00794">
    <property type="entry name" value="HPPK"/>
    <property type="match status" value="1"/>
</dbReference>
<keyword evidence="15" id="KW-0511">Multifunctional enzyme</keyword>
<evidence type="ECO:0000256" key="13">
    <source>
        <dbReference type="ARBA" id="ARBA00022842"/>
    </source>
</evidence>
<dbReference type="GO" id="GO:0004150">
    <property type="term" value="F:dihydroneopterin aldolase activity"/>
    <property type="evidence" value="ECO:0007669"/>
    <property type="project" value="InterPro"/>
</dbReference>
<dbReference type="EMBL" id="CM032183">
    <property type="protein sequence ID" value="KAG7095793.1"/>
    <property type="molecule type" value="Genomic_DNA"/>
</dbReference>
<dbReference type="InterPro" id="IPR006157">
    <property type="entry name" value="FolB_dom"/>
</dbReference>
<evidence type="ECO:0000259" key="16">
    <source>
        <dbReference type="PROSITE" id="PS50972"/>
    </source>
</evidence>
<feature type="domain" description="Pterin-binding" evidence="16">
    <location>
        <begin position="516"/>
        <end position="818"/>
    </location>
</feature>
<comment type="caution">
    <text evidence="17">The sequence shown here is derived from an EMBL/GenBank/DDBJ whole genome shotgun (WGS) entry which is preliminary data.</text>
</comment>
<dbReference type="PANTHER" id="PTHR20941:SF1">
    <property type="entry name" value="FOLIC ACID SYNTHESIS PROTEIN FOL1"/>
    <property type="match status" value="1"/>
</dbReference>
<dbReference type="GO" id="GO:0046656">
    <property type="term" value="P:folic acid biosynthetic process"/>
    <property type="evidence" value="ECO:0007669"/>
    <property type="project" value="UniProtKB-KW"/>
</dbReference>
<dbReference type="GeneID" id="66075569"/>
<evidence type="ECO:0000256" key="7">
    <source>
        <dbReference type="ARBA" id="ARBA00009951"/>
    </source>
</evidence>
<comment type="similarity">
    <text evidence="7">In the C-terminal section; belongs to the DHPS family.</text>
</comment>
<dbReference type="InterPro" id="IPR035907">
    <property type="entry name" value="Hppk_sf"/>
</dbReference>
<dbReference type="CDD" id="cd00483">
    <property type="entry name" value="HPPK"/>
    <property type="match status" value="1"/>
</dbReference>
<evidence type="ECO:0000256" key="15">
    <source>
        <dbReference type="ARBA" id="ARBA00023268"/>
    </source>
</evidence>
<dbReference type="GO" id="GO:0004156">
    <property type="term" value="F:dihydropteroate synthase activity"/>
    <property type="evidence" value="ECO:0007669"/>
    <property type="project" value="UniProtKB-EC"/>
</dbReference>
<dbReference type="SUPFAM" id="SSF55083">
    <property type="entry name" value="6-hydroxymethyl-7,8-dihydropterin pyrophosphokinase, HPPK"/>
    <property type="match status" value="1"/>
</dbReference>
<dbReference type="GO" id="GO:0005740">
    <property type="term" value="C:mitochondrial envelope"/>
    <property type="evidence" value="ECO:0007669"/>
    <property type="project" value="TreeGrafter"/>
</dbReference>
<comment type="catalytic activity">
    <reaction evidence="2">
        <text>6-hydroxymethyl-7,8-dihydropterin + ATP = (7,8-dihydropterin-6-yl)methyl diphosphate + AMP + H(+)</text>
        <dbReference type="Rhea" id="RHEA:11412"/>
        <dbReference type="ChEBI" id="CHEBI:15378"/>
        <dbReference type="ChEBI" id="CHEBI:30616"/>
        <dbReference type="ChEBI" id="CHEBI:44841"/>
        <dbReference type="ChEBI" id="CHEBI:72950"/>
        <dbReference type="ChEBI" id="CHEBI:456215"/>
        <dbReference type="EC" id="2.7.6.3"/>
    </reaction>
</comment>
<dbReference type="Gene3D" id="3.30.1130.10">
    <property type="match status" value="2"/>
</dbReference>